<keyword evidence="3" id="KW-1185">Reference proteome</keyword>
<dbReference type="PANTHER" id="PTHR33734:SF22">
    <property type="entry name" value="MEMBRANE-BOUND LYTIC MUREIN TRANSGLYCOSYLASE D"/>
    <property type="match status" value="1"/>
</dbReference>
<evidence type="ECO:0000313" key="3">
    <source>
        <dbReference type="Proteomes" id="UP000216840"/>
    </source>
</evidence>
<comment type="caution">
    <text evidence="2">The sequence shown here is derived from an EMBL/GenBank/DDBJ whole genome shotgun (WGS) entry which is preliminary data.</text>
</comment>
<dbReference type="OrthoDB" id="2149800at2"/>
<dbReference type="InterPro" id="IPR018392">
    <property type="entry name" value="LysM"/>
</dbReference>
<dbReference type="EMBL" id="NGJN01000009">
    <property type="protein sequence ID" value="OZV66626.1"/>
    <property type="molecule type" value="Genomic_DNA"/>
</dbReference>
<protein>
    <recommendedName>
        <fullName evidence="1">LysM domain-containing protein</fullName>
    </recommendedName>
</protein>
<dbReference type="CDD" id="cd00118">
    <property type="entry name" value="LysM"/>
    <property type="match status" value="3"/>
</dbReference>
<dbReference type="Proteomes" id="UP000216840">
    <property type="component" value="Unassembled WGS sequence"/>
</dbReference>
<accession>A0A265UMQ3</accession>
<feature type="domain" description="LysM" evidence="1">
    <location>
        <begin position="199"/>
        <end position="242"/>
    </location>
</feature>
<dbReference type="SMART" id="SM00257">
    <property type="entry name" value="LysM"/>
    <property type="match status" value="3"/>
</dbReference>
<dbReference type="SUPFAM" id="SSF54106">
    <property type="entry name" value="LysM domain"/>
    <property type="match status" value="3"/>
</dbReference>
<evidence type="ECO:0000313" key="2">
    <source>
        <dbReference type="EMBL" id="OZV66626.1"/>
    </source>
</evidence>
<feature type="domain" description="LysM" evidence="1">
    <location>
        <begin position="78"/>
        <end position="121"/>
    </location>
</feature>
<dbReference type="GO" id="GO:0008932">
    <property type="term" value="F:lytic endotransglycosylase activity"/>
    <property type="evidence" value="ECO:0007669"/>
    <property type="project" value="TreeGrafter"/>
</dbReference>
<dbReference type="RefSeq" id="WP_094969372.1">
    <property type="nucleotide sequence ID" value="NZ_NGJN01000009.1"/>
</dbReference>
<dbReference type="PANTHER" id="PTHR33734">
    <property type="entry name" value="LYSM DOMAIN-CONTAINING GPI-ANCHORED PROTEIN 2"/>
    <property type="match status" value="1"/>
</dbReference>
<dbReference type="InterPro" id="IPR036779">
    <property type="entry name" value="LysM_dom_sf"/>
</dbReference>
<dbReference type="Gene3D" id="3.10.350.10">
    <property type="entry name" value="LysM domain"/>
    <property type="match status" value="3"/>
</dbReference>
<organism evidence="2 3">
    <name type="scientific">Winogradskyella aurantia</name>
    <dbReference type="NCBI Taxonomy" id="1915063"/>
    <lineage>
        <taxon>Bacteria</taxon>
        <taxon>Pseudomonadati</taxon>
        <taxon>Bacteroidota</taxon>
        <taxon>Flavobacteriia</taxon>
        <taxon>Flavobacteriales</taxon>
        <taxon>Flavobacteriaceae</taxon>
        <taxon>Winogradskyella</taxon>
    </lineage>
</organism>
<dbReference type="AlphaFoldDB" id="A0A265UMQ3"/>
<sequence>MLRNYSLLIAIFFITGFITTGFAQDKTKFKNVLLNGKPAILNTVTGEITLVEDTIRDDSLNLKQIPKPTAVKDSIPIGIHIVQKGETLLDISNKYKVPLNTLKQLNNLETTIVNEGQRLKVSSIDTFDKENQQDESNSEVTADFHVVQKGETLYSISNQYNLTVTELKNLNNLQSDLVKIGQRLKVRNLNNEPDHSNLDSIIVKSGDTLYSIAKKYGISVKALKQLNNLVDNQIVIGQKLRLK</sequence>
<reference evidence="2 3" key="1">
    <citation type="submission" date="2017-05" db="EMBL/GenBank/DDBJ databases">
        <title>The draft genome sequence of Idiomarina salinarum WNB302.</title>
        <authorList>
            <person name="Sun Y."/>
            <person name="Chen B."/>
            <person name="Du Z."/>
        </authorList>
    </citation>
    <scope>NUCLEOTIDE SEQUENCE [LARGE SCALE GENOMIC DNA]</scope>
    <source>
        <strain evidence="2 3">WNB302</strain>
    </source>
</reference>
<dbReference type="Pfam" id="PF01476">
    <property type="entry name" value="LysM"/>
    <property type="match status" value="3"/>
</dbReference>
<dbReference type="PROSITE" id="PS51782">
    <property type="entry name" value="LYSM"/>
    <property type="match status" value="3"/>
</dbReference>
<evidence type="ECO:0000259" key="1">
    <source>
        <dbReference type="PROSITE" id="PS51782"/>
    </source>
</evidence>
<proteinExistence type="predicted"/>
<feature type="domain" description="LysM" evidence="1">
    <location>
        <begin position="143"/>
        <end position="186"/>
    </location>
</feature>
<name>A0A265UMQ3_9FLAO</name>
<gene>
    <name evidence="2" type="ORF">CA834_14135</name>
</gene>